<evidence type="ECO:0000313" key="2">
    <source>
        <dbReference type="EMBL" id="MDR7092213.1"/>
    </source>
</evidence>
<organism evidence="2 3">
    <name type="scientific">Cellvibrio fibrivorans</name>
    <dbReference type="NCBI Taxonomy" id="126350"/>
    <lineage>
        <taxon>Bacteria</taxon>
        <taxon>Pseudomonadati</taxon>
        <taxon>Pseudomonadota</taxon>
        <taxon>Gammaproteobacteria</taxon>
        <taxon>Cellvibrionales</taxon>
        <taxon>Cellvibrionaceae</taxon>
        <taxon>Cellvibrio</taxon>
    </lineage>
</organism>
<dbReference type="RefSeq" id="WP_310076305.1">
    <property type="nucleotide sequence ID" value="NZ_JAVDVX010000013.1"/>
</dbReference>
<comment type="caution">
    <text evidence="2">The sequence shown here is derived from an EMBL/GenBank/DDBJ whole genome shotgun (WGS) entry which is preliminary data.</text>
</comment>
<feature type="transmembrane region" description="Helical" evidence="1">
    <location>
        <begin position="54"/>
        <end position="74"/>
    </location>
</feature>
<gene>
    <name evidence="2" type="ORF">J2X05_004254</name>
</gene>
<protein>
    <submittedName>
        <fullName evidence="2">Uncharacterized protein</fullName>
    </submittedName>
</protein>
<sequence>MSAKMGKWVRHHATTTIVIIGVMLVGALASLLTADITTSFPFGCWSSSDECNSFSYKALGFWAAVVVMAIIAFFNTKAGLEDKIASDRELANASQIIGGTSEKIQLLHEMMATMPPKGFLKQYSKVACNALWKLGEARDYISVKMEEGQTPDPKLIAVYIRQVLHSILEITQVWDSHVRHVSEPHLIYRANIMVMMDTKSLTAESADFFKGILKFYNREHAIYGNPVRFYDSVLWSVPELSTQYSLEGNGFSSGESHDASIAEIALGVRTSLSGSPELRGCVPGAPYCIAARKPYWVDDTEKLWLNEQEDQNLKPLVEDIKGFYSGDSQVARSILSTPLPPQASIEIQAAMASSEGTAKTIDLIGVLNIFCNEKNILQNSQNAHDFISLVSPLAEMVSDLVAYYVECEPKIYSLLNE</sequence>
<dbReference type="EMBL" id="JAVDVX010000013">
    <property type="protein sequence ID" value="MDR7092213.1"/>
    <property type="molecule type" value="Genomic_DNA"/>
</dbReference>
<feature type="transmembrane region" description="Helical" evidence="1">
    <location>
        <begin position="12"/>
        <end position="34"/>
    </location>
</feature>
<accession>A0ABU1V4F3</accession>
<reference evidence="2 3" key="1">
    <citation type="submission" date="2023-07" db="EMBL/GenBank/DDBJ databases">
        <title>Sorghum-associated microbial communities from plants grown in Nebraska, USA.</title>
        <authorList>
            <person name="Schachtman D."/>
        </authorList>
    </citation>
    <scope>NUCLEOTIDE SEQUENCE [LARGE SCALE GENOMIC DNA]</scope>
    <source>
        <strain evidence="2 3">BE190</strain>
    </source>
</reference>
<name>A0ABU1V4F3_9GAMM</name>
<evidence type="ECO:0000256" key="1">
    <source>
        <dbReference type="SAM" id="Phobius"/>
    </source>
</evidence>
<proteinExistence type="predicted"/>
<dbReference type="Proteomes" id="UP001253595">
    <property type="component" value="Unassembled WGS sequence"/>
</dbReference>
<keyword evidence="3" id="KW-1185">Reference proteome</keyword>
<evidence type="ECO:0000313" key="3">
    <source>
        <dbReference type="Proteomes" id="UP001253595"/>
    </source>
</evidence>
<keyword evidence="1" id="KW-1133">Transmembrane helix</keyword>
<keyword evidence="1" id="KW-0812">Transmembrane</keyword>
<keyword evidence="1" id="KW-0472">Membrane</keyword>